<dbReference type="InterPro" id="IPR036390">
    <property type="entry name" value="WH_DNA-bd_sf"/>
</dbReference>
<reference evidence="6 7" key="1">
    <citation type="journal article" date="2022" name="Res Sq">
        <title>Evolution of multicellular longitudinally dividing oral cavity symbionts (Neisseriaceae).</title>
        <authorList>
            <person name="Nyongesa S."/>
            <person name="Weber P."/>
            <person name="Bernet E."/>
            <person name="Pullido F."/>
            <person name="Nieckarz M."/>
            <person name="Delaby M."/>
            <person name="Nieves C."/>
            <person name="Viehboeck T."/>
            <person name="Krause N."/>
            <person name="Rivera-Millot A."/>
            <person name="Nakamura A."/>
            <person name="Vischer N."/>
            <person name="VanNieuwenhze M."/>
            <person name="Brun Y."/>
            <person name="Cava F."/>
            <person name="Bulgheresi S."/>
            <person name="Veyrier F."/>
        </authorList>
    </citation>
    <scope>NUCLEOTIDE SEQUENCE [LARGE SCALE GENOMIC DNA]</scope>
    <source>
        <strain evidence="6 7">SN4</strain>
    </source>
</reference>
<evidence type="ECO:0000259" key="5">
    <source>
        <dbReference type="PROSITE" id="PS50931"/>
    </source>
</evidence>
<dbReference type="Gene3D" id="1.10.10.10">
    <property type="entry name" value="Winged helix-like DNA-binding domain superfamily/Winged helix DNA-binding domain"/>
    <property type="match status" value="1"/>
</dbReference>
<sequence length="276" mass="31496">MAAQELNITQSAITISIKDLESKLNLQLFVRASKRMILTEAGKQFLGNCYDMLSTLERSQHLHNTSNDISGELKIGASYTVLGYYLPAHLQHLQNMYPNVKFKIFEMARTQIEQQLLDEKLDISVLLSSNVNHPELQVKTFLESSRTLWVSSNHPLLTKEQVDYQDIVNEPYIMLNVDEAHLTTQKHWQMYGASPNIFVETSSVEAVRSMVANGSGICILSNAVYRPWSLEGKRINRIKLTTPVPTMDLGVAWKAGKKPNRLQKLFSDYFLRKLEH</sequence>
<dbReference type="InterPro" id="IPR050950">
    <property type="entry name" value="HTH-type_LysR_regulators"/>
</dbReference>
<dbReference type="Proteomes" id="UP000832011">
    <property type="component" value="Chromosome"/>
</dbReference>
<dbReference type="SUPFAM" id="SSF53850">
    <property type="entry name" value="Periplasmic binding protein-like II"/>
    <property type="match status" value="1"/>
</dbReference>
<evidence type="ECO:0000256" key="4">
    <source>
        <dbReference type="ARBA" id="ARBA00023163"/>
    </source>
</evidence>
<comment type="similarity">
    <text evidence="1">Belongs to the LysR transcriptional regulatory family.</text>
</comment>
<evidence type="ECO:0000256" key="1">
    <source>
        <dbReference type="ARBA" id="ARBA00009437"/>
    </source>
</evidence>
<dbReference type="PROSITE" id="PS50931">
    <property type="entry name" value="HTH_LYSR"/>
    <property type="match status" value="1"/>
</dbReference>
<evidence type="ECO:0000256" key="3">
    <source>
        <dbReference type="ARBA" id="ARBA00023125"/>
    </source>
</evidence>
<feature type="domain" description="HTH lysR-type" evidence="5">
    <location>
        <begin position="1"/>
        <end position="39"/>
    </location>
</feature>
<dbReference type="InterPro" id="IPR000847">
    <property type="entry name" value="LysR_HTH_N"/>
</dbReference>
<keyword evidence="7" id="KW-1185">Reference proteome</keyword>
<proteinExistence type="inferred from homology"/>
<dbReference type="Pfam" id="PF00126">
    <property type="entry name" value="HTH_1"/>
    <property type="match status" value="1"/>
</dbReference>
<dbReference type="SUPFAM" id="SSF46785">
    <property type="entry name" value="Winged helix' DNA-binding domain"/>
    <property type="match status" value="1"/>
</dbReference>
<evidence type="ECO:0000256" key="2">
    <source>
        <dbReference type="ARBA" id="ARBA00023015"/>
    </source>
</evidence>
<evidence type="ECO:0000313" key="6">
    <source>
        <dbReference type="EMBL" id="UOO89735.1"/>
    </source>
</evidence>
<dbReference type="InterPro" id="IPR036388">
    <property type="entry name" value="WH-like_DNA-bd_sf"/>
</dbReference>
<dbReference type="EMBL" id="CP091511">
    <property type="protein sequence ID" value="UOO89735.1"/>
    <property type="molecule type" value="Genomic_DNA"/>
</dbReference>
<dbReference type="RefSeq" id="WP_058355539.1">
    <property type="nucleotide sequence ID" value="NZ_CP091511.1"/>
</dbReference>
<organism evidence="6 7">
    <name type="scientific">Vitreoscilla massiliensis</name>
    <dbReference type="NCBI Taxonomy" id="1689272"/>
    <lineage>
        <taxon>Bacteria</taxon>
        <taxon>Pseudomonadati</taxon>
        <taxon>Pseudomonadota</taxon>
        <taxon>Betaproteobacteria</taxon>
        <taxon>Neisseriales</taxon>
        <taxon>Neisseriaceae</taxon>
        <taxon>Vitreoscilla</taxon>
    </lineage>
</organism>
<protein>
    <submittedName>
        <fullName evidence="6">LysR family transcriptional regulator</fullName>
    </submittedName>
</protein>
<dbReference type="Pfam" id="PF03466">
    <property type="entry name" value="LysR_substrate"/>
    <property type="match status" value="1"/>
</dbReference>
<dbReference type="InterPro" id="IPR005119">
    <property type="entry name" value="LysR_subst-bd"/>
</dbReference>
<evidence type="ECO:0000313" key="7">
    <source>
        <dbReference type="Proteomes" id="UP000832011"/>
    </source>
</evidence>
<dbReference type="Gene3D" id="3.40.190.10">
    <property type="entry name" value="Periplasmic binding protein-like II"/>
    <property type="match status" value="2"/>
</dbReference>
<keyword evidence="2" id="KW-0805">Transcription regulation</keyword>
<dbReference type="PANTHER" id="PTHR30419:SF8">
    <property type="entry name" value="NITROGEN ASSIMILATION TRANSCRIPTIONAL ACTIVATOR-RELATED"/>
    <property type="match status" value="1"/>
</dbReference>
<gene>
    <name evidence="6" type="ORF">LVJ82_01725</name>
</gene>
<keyword evidence="3" id="KW-0238">DNA-binding</keyword>
<dbReference type="PANTHER" id="PTHR30419">
    <property type="entry name" value="HTH-TYPE TRANSCRIPTIONAL REGULATOR YBHD"/>
    <property type="match status" value="1"/>
</dbReference>
<name>A0ABY4E2W8_9NEIS</name>
<accession>A0ABY4E2W8</accession>
<keyword evidence="4" id="KW-0804">Transcription</keyword>